<evidence type="ECO:0000313" key="1">
    <source>
        <dbReference type="EMBL" id="KAF2121790.1"/>
    </source>
</evidence>
<keyword evidence="2" id="KW-1185">Reference proteome</keyword>
<dbReference type="EMBL" id="ML977311">
    <property type="protein sequence ID" value="KAF2121790.1"/>
    <property type="molecule type" value="Genomic_DNA"/>
</dbReference>
<protein>
    <submittedName>
        <fullName evidence="1">Uncharacterized protein</fullName>
    </submittedName>
</protein>
<dbReference type="Proteomes" id="UP000799770">
    <property type="component" value="Unassembled WGS sequence"/>
</dbReference>
<reference evidence="1" key="1">
    <citation type="journal article" date="2020" name="Stud. Mycol.">
        <title>101 Dothideomycetes genomes: a test case for predicting lifestyles and emergence of pathogens.</title>
        <authorList>
            <person name="Haridas S."/>
            <person name="Albert R."/>
            <person name="Binder M."/>
            <person name="Bloem J."/>
            <person name="Labutti K."/>
            <person name="Salamov A."/>
            <person name="Andreopoulos B."/>
            <person name="Baker S."/>
            <person name="Barry K."/>
            <person name="Bills G."/>
            <person name="Bluhm B."/>
            <person name="Cannon C."/>
            <person name="Castanera R."/>
            <person name="Culley D."/>
            <person name="Daum C."/>
            <person name="Ezra D."/>
            <person name="Gonzalez J."/>
            <person name="Henrissat B."/>
            <person name="Kuo A."/>
            <person name="Liang C."/>
            <person name="Lipzen A."/>
            <person name="Lutzoni F."/>
            <person name="Magnuson J."/>
            <person name="Mondo S."/>
            <person name="Nolan M."/>
            <person name="Ohm R."/>
            <person name="Pangilinan J."/>
            <person name="Park H.-J."/>
            <person name="Ramirez L."/>
            <person name="Alfaro M."/>
            <person name="Sun H."/>
            <person name="Tritt A."/>
            <person name="Yoshinaga Y."/>
            <person name="Zwiers L.-H."/>
            <person name="Turgeon B."/>
            <person name="Goodwin S."/>
            <person name="Spatafora J."/>
            <person name="Crous P."/>
            <person name="Grigoriev I."/>
        </authorList>
    </citation>
    <scope>NUCLEOTIDE SEQUENCE</scope>
    <source>
        <strain evidence="1">CBS 627.86</strain>
    </source>
</reference>
<organism evidence="1 2">
    <name type="scientific">Lophiotrema nucula</name>
    <dbReference type="NCBI Taxonomy" id="690887"/>
    <lineage>
        <taxon>Eukaryota</taxon>
        <taxon>Fungi</taxon>
        <taxon>Dikarya</taxon>
        <taxon>Ascomycota</taxon>
        <taxon>Pezizomycotina</taxon>
        <taxon>Dothideomycetes</taxon>
        <taxon>Pleosporomycetidae</taxon>
        <taxon>Pleosporales</taxon>
        <taxon>Lophiotremataceae</taxon>
        <taxon>Lophiotrema</taxon>
    </lineage>
</organism>
<proteinExistence type="predicted"/>
<name>A0A6A5ZQ22_9PLEO</name>
<gene>
    <name evidence="1" type="ORF">BDV96DRAFT_129529</name>
</gene>
<sequence length="96" mass="11024">MRKLSVGHKYPPQRDMAAYVSLRRALATTPQYASIALTSKKCYMASVRASFLKASNDIKFLLHMSHLSVGLQCVLWLTFDHMKLLYSLYWNRKPTG</sequence>
<dbReference type="AlphaFoldDB" id="A0A6A5ZQ22"/>
<accession>A0A6A5ZQ22</accession>
<evidence type="ECO:0000313" key="2">
    <source>
        <dbReference type="Proteomes" id="UP000799770"/>
    </source>
</evidence>